<keyword evidence="4" id="KW-0949">S-adenosyl-L-methionine</keyword>
<gene>
    <name evidence="9" type="ORF">TELCIR_07510</name>
</gene>
<reference evidence="9 10" key="1">
    <citation type="submission" date="2015-09" db="EMBL/GenBank/DDBJ databases">
        <title>Draft genome of the parasitic nematode Teladorsagia circumcincta isolate WARC Sus (inbred).</title>
        <authorList>
            <person name="Mitreva M."/>
        </authorList>
    </citation>
    <scope>NUCLEOTIDE SEQUENCE [LARGE SCALE GENOMIC DNA]</scope>
    <source>
        <strain evidence="9 10">S</strain>
    </source>
</reference>
<dbReference type="GO" id="GO:0070828">
    <property type="term" value="P:heterochromatin organization"/>
    <property type="evidence" value="ECO:0007669"/>
    <property type="project" value="TreeGrafter"/>
</dbReference>
<evidence type="ECO:0000256" key="2">
    <source>
        <dbReference type="ARBA" id="ARBA00022603"/>
    </source>
</evidence>
<name>A0A2G9ULM3_TELCI</name>
<dbReference type="SUPFAM" id="SSF82199">
    <property type="entry name" value="SET domain"/>
    <property type="match status" value="1"/>
</dbReference>
<organism evidence="9 10">
    <name type="scientific">Teladorsagia circumcincta</name>
    <name type="common">Brown stomach worm</name>
    <name type="synonym">Ostertagia circumcincta</name>
    <dbReference type="NCBI Taxonomy" id="45464"/>
    <lineage>
        <taxon>Eukaryota</taxon>
        <taxon>Metazoa</taxon>
        <taxon>Ecdysozoa</taxon>
        <taxon>Nematoda</taxon>
        <taxon>Chromadorea</taxon>
        <taxon>Rhabditida</taxon>
        <taxon>Rhabditina</taxon>
        <taxon>Rhabditomorpha</taxon>
        <taxon>Strongyloidea</taxon>
        <taxon>Trichostrongylidae</taxon>
        <taxon>Teladorsagia</taxon>
    </lineage>
</organism>
<dbReference type="PROSITE" id="PS50868">
    <property type="entry name" value="POST_SET"/>
    <property type="match status" value="1"/>
</dbReference>
<dbReference type="InterPro" id="IPR001214">
    <property type="entry name" value="SET_dom"/>
</dbReference>
<evidence type="ECO:0000256" key="3">
    <source>
        <dbReference type="ARBA" id="ARBA00022679"/>
    </source>
</evidence>
<evidence type="ECO:0000259" key="7">
    <source>
        <dbReference type="PROSITE" id="PS50280"/>
    </source>
</evidence>
<feature type="compositionally biased region" description="Low complexity" evidence="6">
    <location>
        <begin position="25"/>
        <end position="36"/>
    </location>
</feature>
<evidence type="ECO:0000259" key="8">
    <source>
        <dbReference type="PROSITE" id="PS50868"/>
    </source>
</evidence>
<keyword evidence="5" id="KW-0539">Nucleus</keyword>
<dbReference type="InterPro" id="IPR046341">
    <property type="entry name" value="SET_dom_sf"/>
</dbReference>
<dbReference type="SMART" id="SM00317">
    <property type="entry name" value="SET"/>
    <property type="match status" value="1"/>
</dbReference>
<dbReference type="Gene3D" id="2.170.270.10">
    <property type="entry name" value="SET domain"/>
    <property type="match status" value="1"/>
</dbReference>
<dbReference type="EMBL" id="KZ346205">
    <property type="protein sequence ID" value="PIO70632.1"/>
    <property type="molecule type" value="Genomic_DNA"/>
</dbReference>
<accession>A0A2G9ULM3</accession>
<feature type="compositionally biased region" description="Acidic residues" evidence="6">
    <location>
        <begin position="1"/>
        <end position="12"/>
    </location>
</feature>
<dbReference type="InterPro" id="IPR003616">
    <property type="entry name" value="Post-SET_dom"/>
</dbReference>
<dbReference type="GO" id="GO:0032259">
    <property type="term" value="P:methylation"/>
    <property type="evidence" value="ECO:0007669"/>
    <property type="project" value="UniProtKB-KW"/>
</dbReference>
<dbReference type="PROSITE" id="PS50280">
    <property type="entry name" value="SET"/>
    <property type="match status" value="1"/>
</dbReference>
<dbReference type="GO" id="GO:0010629">
    <property type="term" value="P:negative regulation of gene expression"/>
    <property type="evidence" value="ECO:0007669"/>
    <property type="project" value="TreeGrafter"/>
</dbReference>
<comment type="subcellular location">
    <subcellularLocation>
        <location evidence="1">Nucleus</location>
    </subcellularLocation>
</comment>
<keyword evidence="2" id="KW-0489">Methyltransferase</keyword>
<dbReference type="AlphaFoldDB" id="A0A2G9ULM3"/>
<feature type="region of interest" description="Disordered" evidence="6">
    <location>
        <begin position="1"/>
        <end position="59"/>
    </location>
</feature>
<feature type="domain" description="SET" evidence="7">
    <location>
        <begin position="11"/>
        <end position="152"/>
    </location>
</feature>
<proteinExistence type="predicted"/>
<protein>
    <submittedName>
        <fullName evidence="9">SET domain protein</fullName>
    </submittedName>
</protein>
<dbReference type="PANTHER" id="PTHR46024">
    <property type="entry name" value="HISTONE-LYSINE N-METHYLTRANSFERASE EGGLESS"/>
    <property type="match status" value="1"/>
</dbReference>
<dbReference type="GO" id="GO:0005634">
    <property type="term" value="C:nucleus"/>
    <property type="evidence" value="ECO:0007669"/>
    <property type="project" value="UniProtKB-SubCell"/>
</dbReference>
<dbReference type="PANTHER" id="PTHR46024:SF1">
    <property type="entry name" value="HISTONE-LYSINE N-METHYLTRANSFERASE EGGLESS"/>
    <property type="match status" value="1"/>
</dbReference>
<dbReference type="Pfam" id="PF00856">
    <property type="entry name" value="SET"/>
    <property type="match status" value="1"/>
</dbReference>
<feature type="domain" description="Post-SET" evidence="8">
    <location>
        <begin position="166"/>
        <end position="182"/>
    </location>
</feature>
<evidence type="ECO:0000256" key="1">
    <source>
        <dbReference type="ARBA" id="ARBA00004123"/>
    </source>
</evidence>
<dbReference type="Proteomes" id="UP000230423">
    <property type="component" value="Unassembled WGS sequence"/>
</dbReference>
<dbReference type="OrthoDB" id="5792673at2759"/>
<keyword evidence="3" id="KW-0808">Transferase</keyword>
<evidence type="ECO:0000256" key="6">
    <source>
        <dbReference type="SAM" id="MobiDB-lite"/>
    </source>
</evidence>
<dbReference type="GO" id="GO:0046974">
    <property type="term" value="F:histone H3K9 methyltransferase activity"/>
    <property type="evidence" value="ECO:0007669"/>
    <property type="project" value="TreeGrafter"/>
</dbReference>
<sequence length="182" mass="20561">MGLGSSDEEEEQVQSKKDAEDDGIGSDASSSSSSGDEQPKTKRSKRKRKEEEEMNRRRKKLNAAELEKIDAAAAVGDDTMFKWADYFGENNTLFVVDAKKKGNVGRFLNHSCDPNVQVQHVFVDTHDLRLPWSSFFAIRNIKAGEELCWNYGYSPDALDPDRPRHRQLFCKCGAVTCRGRLL</sequence>
<evidence type="ECO:0000256" key="4">
    <source>
        <dbReference type="ARBA" id="ARBA00022691"/>
    </source>
</evidence>
<evidence type="ECO:0000313" key="9">
    <source>
        <dbReference type="EMBL" id="PIO70632.1"/>
    </source>
</evidence>
<dbReference type="InterPro" id="IPR051516">
    <property type="entry name" value="SETDB_methyltransferase"/>
</dbReference>
<evidence type="ECO:0000313" key="10">
    <source>
        <dbReference type="Proteomes" id="UP000230423"/>
    </source>
</evidence>
<evidence type="ECO:0000256" key="5">
    <source>
        <dbReference type="ARBA" id="ARBA00023242"/>
    </source>
</evidence>
<keyword evidence="10" id="KW-1185">Reference proteome</keyword>